<keyword evidence="1" id="KW-0812">Transmembrane</keyword>
<dbReference type="EMBL" id="CP059567">
    <property type="protein sequence ID" value="QMT40429.1"/>
    <property type="molecule type" value="Genomic_DNA"/>
</dbReference>
<feature type="transmembrane region" description="Helical" evidence="1">
    <location>
        <begin position="150"/>
        <end position="173"/>
    </location>
</feature>
<feature type="transmembrane region" description="Helical" evidence="1">
    <location>
        <begin position="228"/>
        <end position="246"/>
    </location>
</feature>
<feature type="transmembrane region" description="Helical" evidence="1">
    <location>
        <begin position="112"/>
        <end position="130"/>
    </location>
</feature>
<gene>
    <name evidence="3" type="ORF">H3L94_11495</name>
</gene>
<dbReference type="Pfam" id="PF07670">
    <property type="entry name" value="Gate"/>
    <property type="match status" value="1"/>
</dbReference>
<dbReference type="KEGG" id="nsg:H3L94_11495"/>
<feature type="domain" description="Nucleoside transporter/FeoB GTPase Gate" evidence="2">
    <location>
        <begin position="153"/>
        <end position="247"/>
    </location>
</feature>
<feature type="transmembrane region" description="Helical" evidence="1">
    <location>
        <begin position="71"/>
        <end position="92"/>
    </location>
</feature>
<dbReference type="Proteomes" id="UP000514752">
    <property type="component" value="Chromosome"/>
</dbReference>
<accession>A0A7D7SGW0</accession>
<protein>
    <submittedName>
        <fullName evidence="3">YjiH family protein</fullName>
    </submittedName>
</protein>
<proteinExistence type="predicted"/>
<sequence>MKLNASQEPFIHETPPPPTIPLAQRRQATAKFIVFSLIGVLMFLTPLYWGGKWTIGLGIIADAVREVVKPYLPLTAVCVVVASALLTLWVALLKPQWSRADTTFAAIFRVNWLWLLLRILGAVFIVMIYTQTGPEWVIGKNTGSVILNDLNPVLIPFFFFAVLLLPFLVDYGLMEYVGTLLRKPFQKVFRLPGRAAIDATASWLGSGTIGVLITSQQYEKGFYSQREAAVIATSFSLASVAFSLLVSDFIGISHLFVPFYLTVLVAGLAAAVIMPRIPPLSLKKDVYHPKNGKQLLETGAPAGNTHAWALDQAVRRAHAMPGPLKALGNSIQVLADVYLGLLPVVFAIGTLALALSEYTPVFSVLSAPLVPFLEWLHLPEAAKAAPAVLVGFADMFLPAVLGKGIESELTRFVIACLSLTQVIYMTEVGALILKARLGLNILELFAVFLLRTLITLPIIVLMAHWVVF</sequence>
<evidence type="ECO:0000313" key="4">
    <source>
        <dbReference type="Proteomes" id="UP000514752"/>
    </source>
</evidence>
<feature type="transmembrane region" description="Helical" evidence="1">
    <location>
        <begin position="252"/>
        <end position="274"/>
    </location>
</feature>
<organism evidence="3 4">
    <name type="scientific">Neisseria shayeganii</name>
    <dbReference type="NCBI Taxonomy" id="607712"/>
    <lineage>
        <taxon>Bacteria</taxon>
        <taxon>Pseudomonadati</taxon>
        <taxon>Pseudomonadota</taxon>
        <taxon>Betaproteobacteria</taxon>
        <taxon>Neisseriales</taxon>
        <taxon>Neisseriaceae</taxon>
        <taxon>Neisseria</taxon>
    </lineage>
</organism>
<feature type="transmembrane region" description="Helical" evidence="1">
    <location>
        <begin position="32"/>
        <end position="51"/>
    </location>
</feature>
<evidence type="ECO:0000313" key="3">
    <source>
        <dbReference type="EMBL" id="QMT40429.1"/>
    </source>
</evidence>
<keyword evidence="1" id="KW-1133">Transmembrane helix</keyword>
<name>A0A7D7SGW0_9NEIS</name>
<dbReference type="AlphaFoldDB" id="A0A7D7SGW0"/>
<feature type="transmembrane region" description="Helical" evidence="1">
    <location>
        <begin position="445"/>
        <end position="467"/>
    </location>
</feature>
<feature type="transmembrane region" description="Helical" evidence="1">
    <location>
        <begin position="333"/>
        <end position="355"/>
    </location>
</feature>
<reference evidence="3 4" key="1">
    <citation type="submission" date="2020-07" db="EMBL/GenBank/DDBJ databases">
        <title>Genomic diversity of species in the Neisseriaceae family.</title>
        <authorList>
            <person name="Vincent A.T."/>
            <person name="Bernet E."/>
            <person name="Veyrier F.J."/>
        </authorList>
    </citation>
    <scope>NUCLEOTIDE SEQUENCE [LARGE SCALE GENOMIC DNA]</scope>
    <source>
        <strain evidence="3 4">DSM 22244</strain>
    </source>
</reference>
<feature type="transmembrane region" description="Helical" evidence="1">
    <location>
        <begin position="411"/>
        <end position="433"/>
    </location>
</feature>
<evidence type="ECO:0000256" key="1">
    <source>
        <dbReference type="SAM" id="Phobius"/>
    </source>
</evidence>
<keyword evidence="1" id="KW-0472">Membrane</keyword>
<evidence type="ECO:0000259" key="2">
    <source>
        <dbReference type="Pfam" id="PF07670"/>
    </source>
</evidence>
<dbReference type="InterPro" id="IPR011642">
    <property type="entry name" value="Gate_dom"/>
</dbReference>
<dbReference type="RefSeq" id="WP_182122095.1">
    <property type="nucleotide sequence ID" value="NZ_CP059567.1"/>
</dbReference>